<organism evidence="3 4">
    <name type="scientific">Necator americanus</name>
    <name type="common">Human hookworm</name>
    <dbReference type="NCBI Taxonomy" id="51031"/>
    <lineage>
        <taxon>Eukaryota</taxon>
        <taxon>Metazoa</taxon>
        <taxon>Ecdysozoa</taxon>
        <taxon>Nematoda</taxon>
        <taxon>Chromadorea</taxon>
        <taxon>Rhabditida</taxon>
        <taxon>Rhabditina</taxon>
        <taxon>Rhabditomorpha</taxon>
        <taxon>Strongyloidea</taxon>
        <taxon>Ancylostomatidae</taxon>
        <taxon>Bunostominae</taxon>
        <taxon>Necator</taxon>
    </lineage>
</organism>
<accession>A0ABR1BN94</accession>
<gene>
    <name evidence="3" type="primary">Necator_chrI.g920</name>
    <name evidence="3" type="ORF">RB195_004796</name>
</gene>
<keyword evidence="2" id="KW-0472">Membrane</keyword>
<feature type="compositionally biased region" description="Low complexity" evidence="1">
    <location>
        <begin position="140"/>
        <end position="150"/>
    </location>
</feature>
<feature type="compositionally biased region" description="Polar residues" evidence="1">
    <location>
        <begin position="27"/>
        <end position="46"/>
    </location>
</feature>
<feature type="region of interest" description="Disordered" evidence="1">
    <location>
        <begin position="401"/>
        <end position="420"/>
    </location>
</feature>
<feature type="region of interest" description="Disordered" evidence="1">
    <location>
        <begin position="23"/>
        <end position="115"/>
    </location>
</feature>
<keyword evidence="2" id="KW-1133">Transmembrane helix</keyword>
<name>A0ABR1BN94_NECAM</name>
<feature type="region of interest" description="Disordered" evidence="1">
    <location>
        <begin position="271"/>
        <end position="325"/>
    </location>
</feature>
<evidence type="ECO:0000256" key="2">
    <source>
        <dbReference type="SAM" id="Phobius"/>
    </source>
</evidence>
<feature type="transmembrane region" description="Helical" evidence="2">
    <location>
        <begin position="467"/>
        <end position="488"/>
    </location>
</feature>
<feature type="compositionally biased region" description="Basic and acidic residues" evidence="1">
    <location>
        <begin position="208"/>
        <end position="238"/>
    </location>
</feature>
<protein>
    <submittedName>
        <fullName evidence="3">Uncharacterized protein</fullName>
    </submittedName>
</protein>
<feature type="region of interest" description="Disordered" evidence="1">
    <location>
        <begin position="140"/>
        <end position="238"/>
    </location>
</feature>
<dbReference type="EMBL" id="JAVFWL010000001">
    <property type="protein sequence ID" value="KAK6726690.1"/>
    <property type="molecule type" value="Genomic_DNA"/>
</dbReference>
<feature type="compositionally biased region" description="Polar residues" evidence="1">
    <location>
        <begin position="154"/>
        <end position="164"/>
    </location>
</feature>
<feature type="compositionally biased region" description="Basic and acidic residues" evidence="1">
    <location>
        <begin position="401"/>
        <end position="416"/>
    </location>
</feature>
<sequence length="500" mass="56355">MKRGSVCTNWTLVMTEIDSYRKKTYVEDSTPSKLAGQRSNQTTAFETDSDGESLPSLDKIRFDDNIVELEDSKKSKKKREKANVTCSDRGHRREEQLNKSMSVPSSSSNESLPSLHKIRFDDHIVSITDPNPLEESNVANAQKQKNDQAALSPETRTAETFRTGNRSDELVLSPPRNMEEFHPQQQDSASRKKSKKRTEGTLANSNSRKGEGSERKNVDRDKDSARRNKDYAAQNRKEDVQLEQSIRIGGRFFSREETEGLLRNLAQLKKESNAEKSRRHYTNFNRIDSTRTSRAASPTVVTKSVPQASLPNPSTATNVRSRSDNQRVALPRPNYHRIDSCRTSRASTPVREASSRRQKIRVGDRFMNITEAEELLQRMLKASDKAKRSAARFETGIANEERDLAMSRSKDRDKSGRGSAEAITPVHKMRFDSRGVPVPKGESQRYNDDSDCNFGHLNKVMKSDDEVSAIIIAFVFGIIAFALLAITISKVSNFAQMATE</sequence>
<evidence type="ECO:0000313" key="4">
    <source>
        <dbReference type="Proteomes" id="UP001303046"/>
    </source>
</evidence>
<feature type="compositionally biased region" description="Low complexity" evidence="1">
    <location>
        <begin position="100"/>
        <end position="114"/>
    </location>
</feature>
<evidence type="ECO:0000313" key="3">
    <source>
        <dbReference type="EMBL" id="KAK6726690.1"/>
    </source>
</evidence>
<proteinExistence type="predicted"/>
<dbReference type="Proteomes" id="UP001303046">
    <property type="component" value="Unassembled WGS sequence"/>
</dbReference>
<reference evidence="3 4" key="1">
    <citation type="submission" date="2023-08" db="EMBL/GenBank/DDBJ databases">
        <title>A Necator americanus chromosomal reference genome.</title>
        <authorList>
            <person name="Ilik V."/>
            <person name="Petrzelkova K.J."/>
            <person name="Pardy F."/>
            <person name="Fuh T."/>
            <person name="Niatou-Singa F.S."/>
            <person name="Gouil Q."/>
            <person name="Baker L."/>
            <person name="Ritchie M.E."/>
            <person name="Jex A.R."/>
            <person name="Gazzola D."/>
            <person name="Li H."/>
            <person name="Toshio Fujiwara R."/>
            <person name="Zhan B."/>
            <person name="Aroian R.V."/>
            <person name="Pafco B."/>
            <person name="Schwarz E.M."/>
        </authorList>
    </citation>
    <scope>NUCLEOTIDE SEQUENCE [LARGE SCALE GENOMIC DNA]</scope>
    <source>
        <strain evidence="3 4">Aroian</strain>
        <tissue evidence="3">Whole animal</tissue>
    </source>
</reference>
<feature type="compositionally biased region" description="Polar residues" evidence="1">
    <location>
        <begin position="282"/>
        <end position="320"/>
    </location>
</feature>
<keyword evidence="2" id="KW-0812">Transmembrane</keyword>
<comment type="caution">
    <text evidence="3">The sequence shown here is derived from an EMBL/GenBank/DDBJ whole genome shotgun (WGS) entry which is preliminary data.</text>
</comment>
<feature type="compositionally biased region" description="Basic and acidic residues" evidence="1">
    <location>
        <begin position="88"/>
        <end position="97"/>
    </location>
</feature>
<evidence type="ECO:0000256" key="1">
    <source>
        <dbReference type="SAM" id="MobiDB-lite"/>
    </source>
</evidence>
<keyword evidence="4" id="KW-1185">Reference proteome</keyword>